<dbReference type="PROSITE" id="PS00435">
    <property type="entry name" value="PEROXIDASE_1"/>
    <property type="match status" value="1"/>
</dbReference>
<evidence type="ECO:0000259" key="30">
    <source>
        <dbReference type="PROSITE" id="PS50873"/>
    </source>
</evidence>
<dbReference type="PROSITE" id="PS00436">
    <property type="entry name" value="PEROXIDASE_2"/>
    <property type="match status" value="1"/>
</dbReference>
<keyword evidence="18" id="KW-0560">Oxidoreductase</keyword>
<keyword evidence="21 28" id="KW-1015">Disulfide bond</keyword>
<keyword evidence="22" id="KW-0325">Glycoprotein</keyword>
<comment type="function">
    <text evidence="3">Removal of H(2)O(2), oxidation of toxic reductants, biosynthesis and degradation of lignin, suberization, auxin catabolism, response to environmental stresses such as wounding, pathogen attack and oxidative stress. These functions might be dependent on each isozyme/isoform in each plant tissue.</text>
</comment>
<comment type="cofactor">
    <cofactor evidence="26">
        <name>Ca(2+)</name>
        <dbReference type="ChEBI" id="CHEBI:29108"/>
    </cofactor>
    <text evidence="26">Binds 2 calcium ions per subunit.</text>
</comment>
<dbReference type="PROSITE" id="PS50968">
    <property type="entry name" value="BIOTINYL_LIPOYL"/>
    <property type="match status" value="1"/>
</dbReference>
<evidence type="ECO:0000256" key="24">
    <source>
        <dbReference type="PIRSR" id="PIRSR600823-1"/>
    </source>
</evidence>
<keyword evidence="14" id="KW-0732">Signal</keyword>
<feature type="binding site" evidence="26">
    <location>
        <position position="377"/>
    </location>
    <ligand>
        <name>Ca(2+)</name>
        <dbReference type="ChEBI" id="CHEBI:29108"/>
        <label>2</label>
    </ligand>
</feature>
<dbReference type="SUPFAM" id="SSF48113">
    <property type="entry name" value="Heme-dependent peroxidases"/>
    <property type="match status" value="1"/>
</dbReference>
<evidence type="ECO:0000256" key="7">
    <source>
        <dbReference type="ARBA" id="ARBA00006873"/>
    </source>
</evidence>
<feature type="disulfide bond" evidence="28">
    <location>
        <begin position="161"/>
        <end position="241"/>
    </location>
</feature>
<dbReference type="InterPro" id="IPR017453">
    <property type="entry name" value="GCV_H_sub"/>
</dbReference>
<evidence type="ECO:0000256" key="15">
    <source>
        <dbReference type="ARBA" id="ARBA00022823"/>
    </source>
</evidence>
<keyword evidence="13 26" id="KW-0479">Metal-binding</keyword>
<feature type="site" description="Transition state stabilizer" evidence="27">
    <location>
        <position position="188"/>
    </location>
</feature>
<evidence type="ECO:0000256" key="23">
    <source>
        <dbReference type="ARBA" id="ARBA00023324"/>
    </source>
</evidence>
<evidence type="ECO:0000256" key="14">
    <source>
        <dbReference type="ARBA" id="ARBA00022729"/>
    </source>
</evidence>
<feature type="binding site" evidence="25">
    <location>
        <position position="289"/>
    </location>
    <ligand>
        <name>substrate</name>
    </ligand>
</feature>
<evidence type="ECO:0000256" key="22">
    <source>
        <dbReference type="ARBA" id="ARBA00023180"/>
    </source>
</evidence>
<keyword evidence="23" id="KW-0376">Hydrogen peroxide</keyword>
<feature type="modified residue" description="N6-lipoyllysine" evidence="29">
    <location>
        <position position="97"/>
    </location>
</feature>
<gene>
    <name evidence="32" type="ORF">AARE701A_LOCUS10566</name>
</gene>
<dbReference type="PRINTS" id="PR00461">
    <property type="entry name" value="PLPEROXIDASE"/>
</dbReference>
<evidence type="ECO:0000256" key="12">
    <source>
        <dbReference type="ARBA" id="ARBA00022617"/>
    </source>
</evidence>
<feature type="binding site" evidence="26">
    <location>
        <position position="196"/>
    </location>
    <ligand>
        <name>Ca(2+)</name>
        <dbReference type="ChEBI" id="CHEBI:29108"/>
        <label>1</label>
    </ligand>
</feature>
<dbReference type="GO" id="GO:0005960">
    <property type="term" value="C:glycine cleavage complex"/>
    <property type="evidence" value="ECO:0007669"/>
    <property type="project" value="InterPro"/>
</dbReference>
<evidence type="ECO:0000256" key="6">
    <source>
        <dbReference type="ARBA" id="ARBA00004613"/>
    </source>
</evidence>
<keyword evidence="20" id="KW-0496">Mitochondrion</keyword>
<comment type="similarity">
    <text evidence="8">Belongs to the GcvH family.</text>
</comment>
<dbReference type="InterPro" id="IPR002016">
    <property type="entry name" value="Haem_peroxidase"/>
</dbReference>
<dbReference type="NCBIfam" id="NF002270">
    <property type="entry name" value="PRK01202.1"/>
    <property type="match status" value="1"/>
</dbReference>
<feature type="disulfide bond" evidence="28">
    <location>
        <begin position="194"/>
        <end position="199"/>
    </location>
</feature>
<dbReference type="GO" id="GO:0005739">
    <property type="term" value="C:mitochondrion"/>
    <property type="evidence" value="ECO:0007669"/>
    <property type="project" value="UniProtKB-SubCell"/>
</dbReference>
<dbReference type="InterPro" id="IPR000823">
    <property type="entry name" value="Peroxidase_pln"/>
</dbReference>
<feature type="binding site" evidence="26">
    <location>
        <position position="198"/>
    </location>
    <ligand>
        <name>Ca(2+)</name>
        <dbReference type="ChEBI" id="CHEBI:29108"/>
        <label>1</label>
    </ligand>
</feature>
<dbReference type="Pfam" id="PF00141">
    <property type="entry name" value="peroxidase"/>
    <property type="match status" value="1"/>
</dbReference>
<dbReference type="InterPro" id="IPR019793">
    <property type="entry name" value="Peroxidases_heam-ligand_BS"/>
</dbReference>
<evidence type="ECO:0000256" key="29">
    <source>
        <dbReference type="PIRSR" id="PIRSR617453-50"/>
    </source>
</evidence>
<evidence type="ECO:0000256" key="1">
    <source>
        <dbReference type="ARBA" id="ARBA00000189"/>
    </source>
</evidence>
<dbReference type="Gene3D" id="1.10.420.10">
    <property type="entry name" value="Peroxidase, domain 2"/>
    <property type="match status" value="1"/>
</dbReference>
<evidence type="ECO:0000256" key="5">
    <source>
        <dbReference type="ARBA" id="ARBA00004173"/>
    </source>
</evidence>
<dbReference type="CDD" id="cd06848">
    <property type="entry name" value="GCS_H"/>
    <property type="match status" value="1"/>
</dbReference>
<dbReference type="HAMAP" id="MF_00272">
    <property type="entry name" value="GcvH"/>
    <property type="match status" value="1"/>
</dbReference>
<evidence type="ECO:0000256" key="28">
    <source>
        <dbReference type="PIRSR" id="PIRSR600823-5"/>
    </source>
</evidence>
<evidence type="ECO:0000256" key="19">
    <source>
        <dbReference type="ARBA" id="ARBA00023004"/>
    </source>
</evidence>
<dbReference type="GO" id="GO:0042744">
    <property type="term" value="P:hydrogen peroxide catabolic process"/>
    <property type="evidence" value="ECO:0007669"/>
    <property type="project" value="UniProtKB-KW"/>
</dbReference>
<dbReference type="GO" id="GO:0020037">
    <property type="term" value="F:heme binding"/>
    <property type="evidence" value="ECO:0007669"/>
    <property type="project" value="InterPro"/>
</dbReference>
<dbReference type="Gene3D" id="2.40.50.100">
    <property type="match status" value="1"/>
</dbReference>
<feature type="binding site" evidence="26">
    <location>
        <position position="193"/>
    </location>
    <ligand>
        <name>Ca(2+)</name>
        <dbReference type="ChEBI" id="CHEBI:29108"/>
        <label>1</label>
    </ligand>
</feature>
<dbReference type="Proteomes" id="UP000682877">
    <property type="component" value="Chromosome 4"/>
</dbReference>
<keyword evidence="10" id="KW-0964">Secreted</keyword>
<feature type="binding site" evidence="26">
    <location>
        <position position="320"/>
    </location>
    <ligand>
        <name>Ca(2+)</name>
        <dbReference type="ChEBI" id="CHEBI:29108"/>
        <label>2</label>
    </ligand>
</feature>
<keyword evidence="15 29" id="KW-0450">Lipoyl</keyword>
<evidence type="ECO:0000256" key="13">
    <source>
        <dbReference type="ARBA" id="ARBA00022723"/>
    </source>
</evidence>
<evidence type="ECO:0000256" key="21">
    <source>
        <dbReference type="ARBA" id="ARBA00023157"/>
    </source>
</evidence>
<protein>
    <recommendedName>
        <fullName evidence="9">peroxidase</fullName>
        <ecNumber evidence="9">1.11.1.7</ecNumber>
    </recommendedName>
</protein>
<feature type="binding site" evidence="26">
    <location>
        <position position="382"/>
    </location>
    <ligand>
        <name>Ca(2+)</name>
        <dbReference type="ChEBI" id="CHEBI:29108"/>
        <label>2</label>
    </ligand>
</feature>
<dbReference type="InterPro" id="IPR002930">
    <property type="entry name" value="GCV_H"/>
</dbReference>
<evidence type="ECO:0000313" key="33">
    <source>
        <dbReference type="Proteomes" id="UP000682877"/>
    </source>
</evidence>
<keyword evidence="12" id="KW-0349">Heme</keyword>
<keyword evidence="11" id="KW-0575">Peroxidase</keyword>
<evidence type="ECO:0000313" key="32">
    <source>
        <dbReference type="EMBL" id="CAE6030738.1"/>
    </source>
</evidence>
<reference evidence="32" key="1">
    <citation type="submission" date="2021-01" db="EMBL/GenBank/DDBJ databases">
        <authorList>
            <person name="Bezrukov I."/>
        </authorList>
    </citation>
    <scope>NUCLEOTIDE SEQUENCE</scope>
</reference>
<evidence type="ECO:0000256" key="27">
    <source>
        <dbReference type="PIRSR" id="PIRSR600823-4"/>
    </source>
</evidence>
<comment type="cofactor">
    <cofactor evidence="26">
        <name>heme b</name>
        <dbReference type="ChEBI" id="CHEBI:60344"/>
    </cofactor>
    <text evidence="26">Binds 1 heme b (iron(II)-protoporphyrin IX) group per subunit.</text>
</comment>
<feature type="binding site" description="axial binding residue" evidence="26">
    <location>
        <position position="319"/>
    </location>
    <ligand>
        <name>heme b</name>
        <dbReference type="ChEBI" id="CHEBI:60344"/>
    </ligand>
    <ligandPart>
        <name>Fe</name>
        <dbReference type="ChEBI" id="CHEBI:18248"/>
    </ligandPart>
</feature>
<keyword evidence="16 26" id="KW-0106">Calcium</keyword>
<feature type="disulfide bond" evidence="28">
    <location>
        <begin position="247"/>
        <end position="453"/>
    </location>
</feature>
<feature type="binding site" evidence="26">
    <location>
        <position position="214"/>
    </location>
    <ligand>
        <name>Ca(2+)</name>
        <dbReference type="ChEBI" id="CHEBI:29108"/>
        <label>1</label>
    </ligand>
</feature>
<dbReference type="FunFam" id="1.10.420.10:FF:000001">
    <property type="entry name" value="Peroxidase"/>
    <property type="match status" value="1"/>
</dbReference>
<keyword evidence="19 26" id="KW-0408">Iron</keyword>
<dbReference type="PANTHER" id="PTHR31388">
    <property type="entry name" value="PEROXIDASE 72-RELATED"/>
    <property type="match status" value="1"/>
</dbReference>
<dbReference type="EC" id="1.11.1.7" evidence="9"/>
<feature type="domain" description="Plant heme peroxidase family profile" evidence="30">
    <location>
        <begin position="151"/>
        <end position="457"/>
    </location>
</feature>
<comment type="similarity">
    <text evidence="7">Belongs to the peroxidase family. Ascorbate peroxidase subfamily.</text>
</comment>
<comment type="catalytic activity">
    <reaction evidence="1">
        <text>2 a phenolic donor + H2O2 = 2 a phenolic radical donor + 2 H2O</text>
        <dbReference type="Rhea" id="RHEA:56136"/>
        <dbReference type="ChEBI" id="CHEBI:15377"/>
        <dbReference type="ChEBI" id="CHEBI:16240"/>
        <dbReference type="ChEBI" id="CHEBI:139520"/>
        <dbReference type="ChEBI" id="CHEBI:139521"/>
        <dbReference type="EC" id="1.11.1.7"/>
    </reaction>
</comment>
<evidence type="ECO:0000256" key="10">
    <source>
        <dbReference type="ARBA" id="ARBA00022525"/>
    </source>
</evidence>
<dbReference type="GO" id="GO:0140825">
    <property type="term" value="F:lactoperoxidase activity"/>
    <property type="evidence" value="ECO:0007669"/>
    <property type="project" value="UniProtKB-EC"/>
</dbReference>
<evidence type="ECO:0000256" key="9">
    <source>
        <dbReference type="ARBA" id="ARBA00012313"/>
    </source>
</evidence>
<feature type="binding site" evidence="26">
    <location>
        <position position="374"/>
    </location>
    <ligand>
        <name>Ca(2+)</name>
        <dbReference type="ChEBI" id="CHEBI:29108"/>
        <label>2</label>
    </ligand>
</feature>
<proteinExistence type="inferred from homology"/>
<feature type="binding site" evidence="26">
    <location>
        <position position="202"/>
    </location>
    <ligand>
        <name>Ca(2+)</name>
        <dbReference type="ChEBI" id="CHEBI:29108"/>
        <label>1</label>
    </ligand>
</feature>
<dbReference type="InterPro" id="IPR010255">
    <property type="entry name" value="Haem_peroxidase_sf"/>
</dbReference>
<keyword evidence="33" id="KW-1185">Reference proteome</keyword>
<dbReference type="GO" id="GO:0005576">
    <property type="term" value="C:extracellular region"/>
    <property type="evidence" value="ECO:0007669"/>
    <property type="project" value="UniProtKB-SubCell"/>
</dbReference>
<dbReference type="GO" id="GO:0006979">
    <property type="term" value="P:response to oxidative stress"/>
    <property type="evidence" value="ECO:0007669"/>
    <property type="project" value="InterPro"/>
</dbReference>
<evidence type="ECO:0000256" key="18">
    <source>
        <dbReference type="ARBA" id="ARBA00023002"/>
    </source>
</evidence>
<evidence type="ECO:0000256" key="8">
    <source>
        <dbReference type="ARBA" id="ARBA00009249"/>
    </source>
</evidence>
<dbReference type="InterPro" id="IPR019794">
    <property type="entry name" value="Peroxidases_AS"/>
</dbReference>
<evidence type="ECO:0000256" key="4">
    <source>
        <dbReference type="ARBA" id="ARBA00004116"/>
    </source>
</evidence>
<feature type="active site" description="Proton acceptor" evidence="24">
    <location>
        <position position="192"/>
    </location>
</feature>
<comment type="cofactor">
    <cofactor evidence="2">
        <name>(R)-lipoate</name>
        <dbReference type="ChEBI" id="CHEBI:83088"/>
    </cofactor>
</comment>
<dbReference type="GO" id="GO:0019464">
    <property type="term" value="P:glycine decarboxylation via glycine cleavage system"/>
    <property type="evidence" value="ECO:0007669"/>
    <property type="project" value="InterPro"/>
</dbReference>
<dbReference type="InterPro" id="IPR000089">
    <property type="entry name" value="Biotin_lipoyl"/>
</dbReference>
<dbReference type="SUPFAM" id="SSF51230">
    <property type="entry name" value="Single hybrid motif"/>
    <property type="match status" value="1"/>
</dbReference>
<feature type="binding site" evidence="26">
    <location>
        <position position="200"/>
    </location>
    <ligand>
        <name>Ca(2+)</name>
        <dbReference type="ChEBI" id="CHEBI:29108"/>
        <label>1</label>
    </ligand>
</feature>
<dbReference type="FunFam" id="1.10.520.10:FF:000006">
    <property type="entry name" value="Peroxidase"/>
    <property type="match status" value="1"/>
</dbReference>
<dbReference type="InterPro" id="IPR011053">
    <property type="entry name" value="Single_hybrid_motif"/>
</dbReference>
<evidence type="ECO:0000256" key="17">
    <source>
        <dbReference type="ARBA" id="ARBA00022946"/>
    </source>
</evidence>
<dbReference type="AlphaFoldDB" id="A0A8S2A8R3"/>
<dbReference type="Gene3D" id="1.10.520.10">
    <property type="match status" value="1"/>
</dbReference>
<dbReference type="Pfam" id="PF01597">
    <property type="entry name" value="GCV_H"/>
    <property type="match status" value="1"/>
</dbReference>
<dbReference type="InterPro" id="IPR003016">
    <property type="entry name" value="2-oxoA_DH_lipoyl-BS"/>
</dbReference>
<accession>A0A8S2A8R3</accession>
<dbReference type="PRINTS" id="PR00458">
    <property type="entry name" value="PEROXIDASE"/>
</dbReference>
<sequence>MALRMWASSTANALKLSSSVSKSHLSPFSISRCFSTVLEGLKYANSHEWVKHEGSVATIGITAHAQDHLGEVVFVELPEENTSVSKEKSFGAVESVKATSEILSPISGEIIEVNKKLTESPGLINSSPYEDGWMIKVKPSSPAELESLMGPLLKGFYKESCPLAEEIVKHNVEVAVLKDPRMAASLLRLQFHDCFVLGCDASVLLDTHGDMLSEKQATPNVNSLRGFEVIDYIKYLLEDACPLTVSCSDILAMAARDSVFLRGGPWWEVLLGRRDSLKASFAGANQFIPAPNSSLDSLIINFKQQGLSIQDLIALSGAHTIGKARCLSFKQRIVQPNIEQTFYVDEFKRHSTFRRVLRSQCKDSSRDNELSPLDIKTPAYFDNHYYINLLEGKGLLISDNVLVTEDHEGEIFRKVWEYAVDQDLFFLDFVESMLKMGNINVLTGIEGEIRENCRFVNV</sequence>
<dbReference type="NCBIfam" id="TIGR00527">
    <property type="entry name" value="gcvH"/>
    <property type="match status" value="1"/>
</dbReference>
<dbReference type="InterPro" id="IPR033753">
    <property type="entry name" value="GCV_H/Fam206"/>
</dbReference>
<name>A0A8S2A8R3_ARAAE</name>
<organism evidence="32 33">
    <name type="scientific">Arabidopsis arenosa</name>
    <name type="common">Sand rock-cress</name>
    <name type="synonym">Cardaminopsis arenosa</name>
    <dbReference type="NCBI Taxonomy" id="38785"/>
    <lineage>
        <taxon>Eukaryota</taxon>
        <taxon>Viridiplantae</taxon>
        <taxon>Streptophyta</taxon>
        <taxon>Embryophyta</taxon>
        <taxon>Tracheophyta</taxon>
        <taxon>Spermatophyta</taxon>
        <taxon>Magnoliopsida</taxon>
        <taxon>eudicotyledons</taxon>
        <taxon>Gunneridae</taxon>
        <taxon>Pentapetalae</taxon>
        <taxon>rosids</taxon>
        <taxon>malvids</taxon>
        <taxon>Brassicales</taxon>
        <taxon>Brassicaceae</taxon>
        <taxon>Camelineae</taxon>
        <taxon>Arabidopsis</taxon>
    </lineage>
</organism>
<keyword evidence="17" id="KW-0809">Transit peptide</keyword>
<evidence type="ECO:0000259" key="31">
    <source>
        <dbReference type="PROSITE" id="PS50968"/>
    </source>
</evidence>
<dbReference type="GO" id="GO:0046872">
    <property type="term" value="F:metal ion binding"/>
    <property type="evidence" value="ECO:0007669"/>
    <property type="project" value="UniProtKB-KW"/>
</dbReference>
<dbReference type="PROSITE" id="PS00189">
    <property type="entry name" value="LIPOYL"/>
    <property type="match status" value="1"/>
</dbReference>
<dbReference type="InterPro" id="IPR033905">
    <property type="entry name" value="Secretory_peroxidase"/>
</dbReference>
<comment type="subcellular location">
    <subcellularLocation>
        <location evidence="5">Mitochondrion</location>
    </subcellularLocation>
    <subcellularLocation>
        <location evidence="6">Secreted</location>
    </subcellularLocation>
    <subcellularLocation>
        <location evidence="4">Vacuole</location>
    </subcellularLocation>
</comment>
<evidence type="ECO:0000256" key="3">
    <source>
        <dbReference type="ARBA" id="ARBA00002322"/>
    </source>
</evidence>
<dbReference type="GO" id="GO:0005773">
    <property type="term" value="C:vacuole"/>
    <property type="evidence" value="ECO:0007669"/>
    <property type="project" value="UniProtKB-SubCell"/>
</dbReference>
<feature type="disulfide bond" evidence="28">
    <location>
        <begin position="326"/>
        <end position="361"/>
    </location>
</feature>
<evidence type="ECO:0000256" key="16">
    <source>
        <dbReference type="ARBA" id="ARBA00022837"/>
    </source>
</evidence>
<dbReference type="PANTHER" id="PTHR31388:SF152">
    <property type="entry name" value="PEROXIDASE 20"/>
    <property type="match status" value="1"/>
</dbReference>
<evidence type="ECO:0000256" key="26">
    <source>
        <dbReference type="PIRSR" id="PIRSR600823-3"/>
    </source>
</evidence>
<dbReference type="PROSITE" id="PS50873">
    <property type="entry name" value="PEROXIDASE_4"/>
    <property type="match status" value="1"/>
</dbReference>
<evidence type="ECO:0000256" key="2">
    <source>
        <dbReference type="ARBA" id="ARBA00001938"/>
    </source>
</evidence>
<evidence type="ECO:0000256" key="11">
    <source>
        <dbReference type="ARBA" id="ARBA00022559"/>
    </source>
</evidence>
<evidence type="ECO:0000256" key="25">
    <source>
        <dbReference type="PIRSR" id="PIRSR600823-2"/>
    </source>
</evidence>
<dbReference type="CDD" id="cd00693">
    <property type="entry name" value="secretory_peroxidase"/>
    <property type="match status" value="1"/>
</dbReference>
<dbReference type="EMBL" id="LR999454">
    <property type="protein sequence ID" value="CAE6030738.1"/>
    <property type="molecule type" value="Genomic_DNA"/>
</dbReference>
<evidence type="ECO:0000256" key="20">
    <source>
        <dbReference type="ARBA" id="ARBA00023128"/>
    </source>
</evidence>
<feature type="domain" description="Lipoyl-binding" evidence="31">
    <location>
        <begin position="56"/>
        <end position="138"/>
    </location>
</feature>